<evidence type="ECO:0000256" key="1">
    <source>
        <dbReference type="ARBA" id="ARBA00001947"/>
    </source>
</evidence>
<dbReference type="AlphaFoldDB" id="A0A1J6KDV8"/>
<evidence type="ECO:0000256" key="3">
    <source>
        <dbReference type="ARBA" id="ARBA00022833"/>
    </source>
</evidence>
<dbReference type="SUPFAM" id="SSF51726">
    <property type="entry name" value="UROD/MetE-like"/>
    <property type="match status" value="1"/>
</dbReference>
<dbReference type="GO" id="GO:0008270">
    <property type="term" value="F:zinc ion binding"/>
    <property type="evidence" value="ECO:0007669"/>
    <property type="project" value="InterPro"/>
</dbReference>
<dbReference type="GO" id="GO:0032259">
    <property type="term" value="P:methylation"/>
    <property type="evidence" value="ECO:0007669"/>
    <property type="project" value="UniProtKB-KW"/>
</dbReference>
<dbReference type="Gene3D" id="3.20.20.210">
    <property type="match status" value="1"/>
</dbReference>
<dbReference type="InterPro" id="IPR038071">
    <property type="entry name" value="UROD/MetE-like_sf"/>
</dbReference>
<name>A0A1J6KDV8_NICAT</name>
<feature type="domain" description="Cobalamin-independent methionine synthase MetE C-terminal/archaeal" evidence="4">
    <location>
        <begin position="74"/>
        <end position="111"/>
    </location>
</feature>
<comment type="cofactor">
    <cofactor evidence="1">
        <name>Zn(2+)</name>
        <dbReference type="ChEBI" id="CHEBI:29105"/>
    </cofactor>
</comment>
<evidence type="ECO:0000313" key="6">
    <source>
        <dbReference type="Proteomes" id="UP000187609"/>
    </source>
</evidence>
<dbReference type="GO" id="GO:0009086">
    <property type="term" value="P:methionine biosynthetic process"/>
    <property type="evidence" value="ECO:0007669"/>
    <property type="project" value="InterPro"/>
</dbReference>
<reference evidence="5" key="1">
    <citation type="submission" date="2016-11" db="EMBL/GenBank/DDBJ databases">
        <title>The genome of Nicotiana attenuata.</title>
        <authorList>
            <person name="Xu S."/>
            <person name="Brockmoeller T."/>
            <person name="Gaquerel E."/>
            <person name="Navarro A."/>
            <person name="Kuhl H."/>
            <person name="Gase K."/>
            <person name="Ling Z."/>
            <person name="Zhou W."/>
            <person name="Kreitzer C."/>
            <person name="Stanke M."/>
            <person name="Tang H."/>
            <person name="Lyons E."/>
            <person name="Pandey P."/>
            <person name="Pandey S.P."/>
            <person name="Timmermann B."/>
            <person name="Baldwin I.T."/>
        </authorList>
    </citation>
    <scope>NUCLEOTIDE SEQUENCE [LARGE SCALE GENOMIC DNA]</scope>
    <source>
        <strain evidence="5">UT</strain>
    </source>
</reference>
<proteinExistence type="predicted"/>
<evidence type="ECO:0000259" key="4">
    <source>
        <dbReference type="Pfam" id="PF01717"/>
    </source>
</evidence>
<keyword evidence="5" id="KW-0808">Transferase</keyword>
<keyword evidence="6" id="KW-1185">Reference proteome</keyword>
<keyword evidence="5" id="KW-0489">Methyltransferase</keyword>
<protein>
    <submittedName>
        <fullName evidence="5">5-methyltetrahydropteroyltriglutamate--homocysteine methyltransferase 2</fullName>
    </submittedName>
</protein>
<dbReference type="Pfam" id="PF01717">
    <property type="entry name" value="Meth_synt_2"/>
    <property type="match status" value="1"/>
</dbReference>
<evidence type="ECO:0000256" key="2">
    <source>
        <dbReference type="ARBA" id="ARBA00022723"/>
    </source>
</evidence>
<comment type="caution">
    <text evidence="5">The sequence shown here is derived from an EMBL/GenBank/DDBJ whole genome shotgun (WGS) entry which is preliminary data.</text>
</comment>
<sequence>MSHSFHLARIHCPFLLVKKYSEVCHTVSPCTHSDYCDWLIITASDATKYSCLRPMKRRWLTLNIHLHSPQADSKMLAVLEINILWVNPDCGLKKRKYAEVKPALSDMVAAAMLLCSELAALSELVLPQSIDRKVLF</sequence>
<dbReference type="SMR" id="A0A1J6KDV8"/>
<dbReference type="Gramene" id="OIT28250">
    <property type="protein sequence ID" value="OIT28250"/>
    <property type="gene ID" value="A4A49_41626"/>
</dbReference>
<keyword evidence="3" id="KW-0862">Zinc</keyword>
<accession>A0A1J6KDV8</accession>
<dbReference type="EMBL" id="MJEQ01002125">
    <property type="protein sequence ID" value="OIT28250.1"/>
    <property type="molecule type" value="Genomic_DNA"/>
</dbReference>
<keyword evidence="2" id="KW-0479">Metal-binding</keyword>
<organism evidence="5 6">
    <name type="scientific">Nicotiana attenuata</name>
    <name type="common">Coyote tobacco</name>
    <dbReference type="NCBI Taxonomy" id="49451"/>
    <lineage>
        <taxon>Eukaryota</taxon>
        <taxon>Viridiplantae</taxon>
        <taxon>Streptophyta</taxon>
        <taxon>Embryophyta</taxon>
        <taxon>Tracheophyta</taxon>
        <taxon>Spermatophyta</taxon>
        <taxon>Magnoliopsida</taxon>
        <taxon>eudicotyledons</taxon>
        <taxon>Gunneridae</taxon>
        <taxon>Pentapetalae</taxon>
        <taxon>asterids</taxon>
        <taxon>lamiids</taxon>
        <taxon>Solanales</taxon>
        <taxon>Solanaceae</taxon>
        <taxon>Nicotianoideae</taxon>
        <taxon>Nicotianeae</taxon>
        <taxon>Nicotiana</taxon>
    </lineage>
</organism>
<evidence type="ECO:0000313" key="5">
    <source>
        <dbReference type="EMBL" id="OIT28250.1"/>
    </source>
</evidence>
<dbReference type="Proteomes" id="UP000187609">
    <property type="component" value="Unassembled WGS sequence"/>
</dbReference>
<dbReference type="GO" id="GO:0003871">
    <property type="term" value="F:5-methyltetrahydropteroyltriglutamate-homocysteine S-methyltransferase activity"/>
    <property type="evidence" value="ECO:0007669"/>
    <property type="project" value="InterPro"/>
</dbReference>
<dbReference type="PANTHER" id="PTHR30519">
    <property type="entry name" value="5-METHYLTETRAHYDROPTEROYLTRIGLUTAMATE--HOMOCYSTEINE METHYLTRANSFERASE"/>
    <property type="match status" value="1"/>
</dbReference>
<gene>
    <name evidence="5" type="ORF">A4A49_41626</name>
</gene>
<dbReference type="InterPro" id="IPR002629">
    <property type="entry name" value="Met_Synth_C/arc"/>
</dbReference>
<dbReference type="STRING" id="49451.A0A1J6KDV8"/>